<evidence type="ECO:0000313" key="2">
    <source>
        <dbReference type="EMBL" id="SQH25151.1"/>
    </source>
</evidence>
<feature type="signal peptide" evidence="1">
    <location>
        <begin position="1"/>
        <end position="22"/>
    </location>
</feature>
<dbReference type="GeneID" id="93262629"/>
<proteinExistence type="predicted"/>
<dbReference type="AlphaFoldDB" id="A0AAX2J4P3"/>
<protein>
    <recommendedName>
        <fullName evidence="4">Lipoprotein</fullName>
    </recommendedName>
</protein>
<dbReference type="Proteomes" id="UP000248598">
    <property type="component" value="Chromosome 1"/>
</dbReference>
<dbReference type="PROSITE" id="PS51257">
    <property type="entry name" value="PROKAR_LIPOPROTEIN"/>
    <property type="match status" value="1"/>
</dbReference>
<gene>
    <name evidence="2" type="ORF">NCTC10529_01346</name>
</gene>
<evidence type="ECO:0008006" key="4">
    <source>
        <dbReference type="Google" id="ProtNLM"/>
    </source>
</evidence>
<evidence type="ECO:0000256" key="1">
    <source>
        <dbReference type="SAM" id="SignalP"/>
    </source>
</evidence>
<accession>A0AAX2J4P3</accession>
<feature type="chain" id="PRO_5043410354" description="Lipoprotein" evidence="1">
    <location>
        <begin position="23"/>
        <end position="115"/>
    </location>
</feature>
<dbReference type="RefSeq" id="WP_003786130.1">
    <property type="nucleotide sequence ID" value="NZ_CP045141.1"/>
</dbReference>
<dbReference type="EMBL" id="LS483426">
    <property type="protein sequence ID" value="SQH25151.1"/>
    <property type="molecule type" value="Genomic_DNA"/>
</dbReference>
<organism evidence="2 3">
    <name type="scientific">Kingella kingae</name>
    <dbReference type="NCBI Taxonomy" id="504"/>
    <lineage>
        <taxon>Bacteria</taxon>
        <taxon>Pseudomonadati</taxon>
        <taxon>Pseudomonadota</taxon>
        <taxon>Betaproteobacteria</taxon>
        <taxon>Neisseriales</taxon>
        <taxon>Neisseriaceae</taxon>
        <taxon>Kingella</taxon>
    </lineage>
</organism>
<reference evidence="2 3" key="1">
    <citation type="submission" date="2018-06" db="EMBL/GenBank/DDBJ databases">
        <authorList>
            <consortium name="Pathogen Informatics"/>
            <person name="Doyle S."/>
        </authorList>
    </citation>
    <scope>NUCLEOTIDE SEQUENCE [LARGE SCALE GENOMIC DNA]</scope>
    <source>
        <strain evidence="2 3">NCTC10529</strain>
    </source>
</reference>
<dbReference type="InterPro" id="IPR018247">
    <property type="entry name" value="EF_Hand_1_Ca_BS"/>
</dbReference>
<dbReference type="PROSITE" id="PS00018">
    <property type="entry name" value="EF_HAND_1"/>
    <property type="match status" value="1"/>
</dbReference>
<sequence length="115" mass="13194">MKRTMILGLSLSGLLMPLTAQACSQMQPTAAFVLINDANRDGFLDLYEWQNARSDNLQTSFQVGNLAEFARLDYNQDQKLQAAELGFDSVRYIRAPCADWEEQIRRESRFKSRVQ</sequence>
<name>A0AAX2J4P3_KINKI</name>
<dbReference type="KEGG" id="kki:KKKWG1_1308"/>
<evidence type="ECO:0000313" key="3">
    <source>
        <dbReference type="Proteomes" id="UP000248598"/>
    </source>
</evidence>
<keyword evidence="1" id="KW-0732">Signal</keyword>